<proteinExistence type="predicted"/>
<sequence>MHFKSEDSKCYVTLEGISRHARPKFYSQLVDKEKNNLCYKINARSLFNQYKKKMCSTCLCI</sequence>
<reference evidence="1" key="1">
    <citation type="submission" date="2018-02" db="EMBL/GenBank/DDBJ databases">
        <title>Rhizophora mucronata_Transcriptome.</title>
        <authorList>
            <person name="Meera S.P."/>
            <person name="Sreeshan A."/>
            <person name="Augustine A."/>
        </authorList>
    </citation>
    <scope>NUCLEOTIDE SEQUENCE</scope>
    <source>
        <tissue evidence="1">Leaf</tissue>
    </source>
</reference>
<name>A0A2P2N6E9_RHIMU</name>
<organism evidence="1">
    <name type="scientific">Rhizophora mucronata</name>
    <name type="common">Asiatic mangrove</name>
    <dbReference type="NCBI Taxonomy" id="61149"/>
    <lineage>
        <taxon>Eukaryota</taxon>
        <taxon>Viridiplantae</taxon>
        <taxon>Streptophyta</taxon>
        <taxon>Embryophyta</taxon>
        <taxon>Tracheophyta</taxon>
        <taxon>Spermatophyta</taxon>
        <taxon>Magnoliopsida</taxon>
        <taxon>eudicotyledons</taxon>
        <taxon>Gunneridae</taxon>
        <taxon>Pentapetalae</taxon>
        <taxon>rosids</taxon>
        <taxon>fabids</taxon>
        <taxon>Malpighiales</taxon>
        <taxon>Rhizophoraceae</taxon>
        <taxon>Rhizophora</taxon>
    </lineage>
</organism>
<dbReference type="EMBL" id="GGEC01057492">
    <property type="protein sequence ID" value="MBX37976.1"/>
    <property type="molecule type" value="Transcribed_RNA"/>
</dbReference>
<dbReference type="AlphaFoldDB" id="A0A2P2N6E9"/>
<accession>A0A2P2N6E9</accession>
<evidence type="ECO:0000313" key="1">
    <source>
        <dbReference type="EMBL" id="MBX37976.1"/>
    </source>
</evidence>
<protein>
    <submittedName>
        <fullName evidence="1">Uncharacterized protein</fullName>
    </submittedName>
</protein>